<gene>
    <name evidence="1" type="ORF">J4D97_23300</name>
</gene>
<organism evidence="1 2">
    <name type="scientific">Hymenobacter defluvii</name>
    <dbReference type="NCBI Taxonomy" id="2054411"/>
    <lineage>
        <taxon>Bacteria</taxon>
        <taxon>Pseudomonadati</taxon>
        <taxon>Bacteroidota</taxon>
        <taxon>Cytophagia</taxon>
        <taxon>Cytophagales</taxon>
        <taxon>Hymenobacteraceae</taxon>
        <taxon>Hymenobacter</taxon>
    </lineage>
</organism>
<feature type="non-terminal residue" evidence="1">
    <location>
        <position position="109"/>
    </location>
</feature>
<dbReference type="EMBL" id="JAGETX010000129">
    <property type="protein sequence ID" value="MBO3273585.1"/>
    <property type="molecule type" value="Genomic_DNA"/>
</dbReference>
<comment type="caution">
    <text evidence="1">The sequence shown here is derived from an EMBL/GenBank/DDBJ whole genome shotgun (WGS) entry which is preliminary data.</text>
</comment>
<dbReference type="Proteomes" id="UP000670527">
    <property type="component" value="Unassembled WGS sequence"/>
</dbReference>
<evidence type="ECO:0000313" key="1">
    <source>
        <dbReference type="EMBL" id="MBO3273585.1"/>
    </source>
</evidence>
<name>A0ABS3TLK6_9BACT</name>
<keyword evidence="2" id="KW-1185">Reference proteome</keyword>
<evidence type="ECO:0000313" key="2">
    <source>
        <dbReference type="Proteomes" id="UP000670527"/>
    </source>
</evidence>
<reference evidence="1 2" key="1">
    <citation type="submission" date="2021-03" db="EMBL/GenBank/DDBJ databases">
        <authorList>
            <person name="Kim M.K."/>
        </authorList>
    </citation>
    <scope>NUCLEOTIDE SEQUENCE [LARGE SCALE GENOMIC DNA]</scope>
    <source>
        <strain evidence="1 2">BT507</strain>
    </source>
</reference>
<proteinExistence type="predicted"/>
<protein>
    <submittedName>
        <fullName evidence="1">Uncharacterized protein</fullName>
    </submittedName>
</protein>
<sequence length="109" mass="13453">MSYMRSIEQDLRKSKAQYEGIDIEEEIPFWEFLDIEFNVEEREFKFKAYYTQKPVYTELFQELVKSHTLRRIDDDLHDKDPYRFTKDVWRKREELGSQVEAMNVIYNLI</sequence>
<accession>A0ABS3TLK6</accession>